<sequence>MPQVWLSLRRIRSTYPRIYQELPLDAFQEQIAWSSFYQTHGWGIYWRPFLRMAGGERFPAVNRACSLAVVYGHLGHVHRSERLLQRSQALYAATLCEVQRLLGQHSRRELAKLATTSILMGMYNVCPDSLPQVFSCHTNEGNPQFVVEKGTGRTHNVGTAQILQFCGPEVFQDDLLRDVFRSSRALLTCQAFSRQQHTFVQHSLWKSTPWSRSLKTTEDKLMDIVVDLPGLAEIATAPENRTAAEDQARTLSVRLAQWRWEWDRDNAHTMHEAPVVIATGPVIHHDIERAVAIPYGFNSVSQALEILTYNSALLYLMQIQDTLRHSSGSSGDSSGSEHAISRSTYRRPWRTLRRHLLRPDEVATMWDVAVEALKTISYISGQLPVTSQAITFVPISPFGILYWVLRRQSELSNCFDAVLEHLPVFQNARHIFAGYTVSLPDRQEK</sequence>
<keyword evidence="2" id="KW-1185">Reference proteome</keyword>
<dbReference type="AlphaFoldDB" id="A0AB34FN24"/>
<name>A0AB34FN24_9HYPO</name>
<comment type="caution">
    <text evidence="1">The sequence shown here is derived from an EMBL/GenBank/DDBJ whole genome shotgun (WGS) entry which is preliminary data.</text>
</comment>
<dbReference type="Proteomes" id="UP001163105">
    <property type="component" value="Unassembled WGS sequence"/>
</dbReference>
<gene>
    <name evidence="1" type="ORF">O9K51_08040</name>
</gene>
<dbReference type="InterPro" id="IPR053178">
    <property type="entry name" value="Osmoadaptation_assoc"/>
</dbReference>
<dbReference type="EMBL" id="JAQHRD010000006">
    <property type="protein sequence ID" value="KAJ6440149.1"/>
    <property type="molecule type" value="Genomic_DNA"/>
</dbReference>
<dbReference type="PANTHER" id="PTHR38111:SF2">
    <property type="entry name" value="FINGER DOMAIN PROTEIN, PUTATIVE (AFU_ORTHOLOGUE AFUA_1G01560)-RELATED"/>
    <property type="match status" value="1"/>
</dbReference>
<accession>A0AB34FN24</accession>
<evidence type="ECO:0000313" key="1">
    <source>
        <dbReference type="EMBL" id="KAJ6440149.1"/>
    </source>
</evidence>
<protein>
    <submittedName>
        <fullName evidence="1">Uncharacterized protein</fullName>
    </submittedName>
</protein>
<organism evidence="1 2">
    <name type="scientific">Purpureocillium lavendulum</name>
    <dbReference type="NCBI Taxonomy" id="1247861"/>
    <lineage>
        <taxon>Eukaryota</taxon>
        <taxon>Fungi</taxon>
        <taxon>Dikarya</taxon>
        <taxon>Ascomycota</taxon>
        <taxon>Pezizomycotina</taxon>
        <taxon>Sordariomycetes</taxon>
        <taxon>Hypocreomycetidae</taxon>
        <taxon>Hypocreales</taxon>
        <taxon>Ophiocordycipitaceae</taxon>
        <taxon>Purpureocillium</taxon>
    </lineage>
</organism>
<reference evidence="1" key="1">
    <citation type="submission" date="2023-01" db="EMBL/GenBank/DDBJ databases">
        <title>The growth and conidiation of Purpureocillium lavendulum are regulated by nitrogen source and histone H3K14 acetylation.</title>
        <authorList>
            <person name="Tang P."/>
            <person name="Han J."/>
            <person name="Zhang C."/>
            <person name="Tang P."/>
            <person name="Qi F."/>
            <person name="Zhang K."/>
            <person name="Liang L."/>
        </authorList>
    </citation>
    <scope>NUCLEOTIDE SEQUENCE</scope>
    <source>
        <strain evidence="1">YMF1.00683</strain>
    </source>
</reference>
<dbReference type="PANTHER" id="PTHR38111">
    <property type="entry name" value="ZN(2)-C6 FUNGAL-TYPE DOMAIN-CONTAINING PROTEIN-RELATED"/>
    <property type="match status" value="1"/>
</dbReference>
<proteinExistence type="predicted"/>
<evidence type="ECO:0000313" key="2">
    <source>
        <dbReference type="Proteomes" id="UP001163105"/>
    </source>
</evidence>